<evidence type="ECO:0000313" key="3">
    <source>
        <dbReference type="EMBL" id="SER74454.1"/>
    </source>
</evidence>
<dbReference type="STRING" id="1601833.SAMN05518684_103259"/>
<dbReference type="Gene3D" id="3.90.226.10">
    <property type="entry name" value="2-enoyl-CoA Hydratase, Chain A, domain 1"/>
    <property type="match status" value="1"/>
</dbReference>
<dbReference type="Pfam" id="PF00378">
    <property type="entry name" value="ECH_1"/>
    <property type="match status" value="1"/>
</dbReference>
<dbReference type="InterPro" id="IPR014748">
    <property type="entry name" value="Enoyl-CoA_hydra_C"/>
</dbReference>
<dbReference type="FunFam" id="1.10.12.10:FF:000001">
    <property type="entry name" value="Probable enoyl-CoA hydratase, mitochondrial"/>
    <property type="match status" value="1"/>
</dbReference>
<dbReference type="SUPFAM" id="SSF52096">
    <property type="entry name" value="ClpP/crotonase"/>
    <property type="match status" value="1"/>
</dbReference>
<keyword evidence="4" id="KW-1185">Reference proteome</keyword>
<evidence type="ECO:0000313" key="4">
    <source>
        <dbReference type="Proteomes" id="UP000198571"/>
    </source>
</evidence>
<dbReference type="EMBL" id="FOGT01000003">
    <property type="protein sequence ID" value="SER74454.1"/>
    <property type="molecule type" value="Genomic_DNA"/>
</dbReference>
<dbReference type="RefSeq" id="WP_342739650.1">
    <property type="nucleotide sequence ID" value="NZ_FOGT01000003.1"/>
</dbReference>
<dbReference type="Gene3D" id="1.10.12.10">
    <property type="entry name" value="Lyase 2-enoyl-coa Hydratase, Chain A, domain 2"/>
    <property type="match status" value="1"/>
</dbReference>
<dbReference type="InterPro" id="IPR029045">
    <property type="entry name" value="ClpP/crotonase-like_dom_sf"/>
</dbReference>
<dbReference type="GO" id="GO:0006635">
    <property type="term" value="P:fatty acid beta-oxidation"/>
    <property type="evidence" value="ECO:0007669"/>
    <property type="project" value="TreeGrafter"/>
</dbReference>
<dbReference type="GO" id="GO:0016836">
    <property type="term" value="F:hydro-lyase activity"/>
    <property type="evidence" value="ECO:0007669"/>
    <property type="project" value="UniProtKB-ARBA"/>
</dbReference>
<name>A0A1H9RP92_9BACI</name>
<proteinExistence type="inferred from homology"/>
<organism evidence="3 4">
    <name type="scientific">Salipaludibacillus aurantiacus</name>
    <dbReference type="NCBI Taxonomy" id="1601833"/>
    <lineage>
        <taxon>Bacteria</taxon>
        <taxon>Bacillati</taxon>
        <taxon>Bacillota</taxon>
        <taxon>Bacilli</taxon>
        <taxon>Bacillales</taxon>
        <taxon>Bacillaceae</taxon>
    </lineage>
</organism>
<evidence type="ECO:0000256" key="2">
    <source>
        <dbReference type="ARBA" id="ARBA00023239"/>
    </source>
</evidence>
<evidence type="ECO:0000256" key="1">
    <source>
        <dbReference type="ARBA" id="ARBA00005254"/>
    </source>
</evidence>
<comment type="similarity">
    <text evidence="1">Belongs to the enoyl-CoA hydratase/isomerase family.</text>
</comment>
<dbReference type="PANTHER" id="PTHR11941:SF54">
    <property type="entry name" value="ENOYL-COA HYDRATASE, MITOCHONDRIAL"/>
    <property type="match status" value="1"/>
</dbReference>
<dbReference type="FunFam" id="3.90.226.10:FF:000009">
    <property type="entry name" value="Carnitinyl-CoA dehydratase"/>
    <property type="match status" value="1"/>
</dbReference>
<dbReference type="InterPro" id="IPR001753">
    <property type="entry name" value="Enoyl-CoA_hydra/iso"/>
</dbReference>
<dbReference type="Proteomes" id="UP000198571">
    <property type="component" value="Unassembled WGS sequence"/>
</dbReference>
<gene>
    <name evidence="3" type="ORF">SAMN05518684_103259</name>
</gene>
<keyword evidence="2" id="KW-0456">Lyase</keyword>
<dbReference type="PANTHER" id="PTHR11941">
    <property type="entry name" value="ENOYL-COA HYDRATASE-RELATED"/>
    <property type="match status" value="1"/>
</dbReference>
<sequence>MPVILSQIKDSIGVITLNRPEAANALSQVLLRELREQLERWTDHPEIRVLLITGAGEKVFCAGADLKERAQMSEEEVPKAVDQIRSTVQAVYDFPKPVICAVNGAAIGGGLELALACDLRIASENATFSLAETGLGIIPGAGGTQRLPRIIGVHKAKEMIFTGRRLSAQEALHERLLLRVTYRKELLDVGLDLAYEISTKGPLANRWAKHAINKGIESSLEEGLTIEEDAYGQIIATEDRLEGLKAFKEKRSPVFKGR</sequence>
<dbReference type="AlphaFoldDB" id="A0A1H9RP92"/>
<reference evidence="4" key="1">
    <citation type="submission" date="2016-10" db="EMBL/GenBank/DDBJ databases">
        <authorList>
            <person name="Varghese N."/>
            <person name="Submissions S."/>
        </authorList>
    </citation>
    <scope>NUCLEOTIDE SEQUENCE [LARGE SCALE GENOMIC DNA]</scope>
    <source>
        <strain evidence="4">S9</strain>
    </source>
</reference>
<protein>
    <submittedName>
        <fullName evidence="3">Enoyl-CoA hydratase/carnithine racemase</fullName>
    </submittedName>
</protein>
<dbReference type="CDD" id="cd06558">
    <property type="entry name" value="crotonase-like"/>
    <property type="match status" value="1"/>
</dbReference>
<accession>A0A1H9RP92</accession>